<reference evidence="2" key="1">
    <citation type="submission" date="2011-02" db="EMBL/GenBank/DDBJ databases">
        <title>Complete sequence of Methanobacterium sp. AL-21.</title>
        <authorList>
            <consortium name="US DOE Joint Genome Institute"/>
            <person name="Lucas S."/>
            <person name="Copeland A."/>
            <person name="Lapidus A."/>
            <person name="Cheng J.-F."/>
            <person name="Goodwin L."/>
            <person name="Pitluck S."/>
            <person name="Chertkov O."/>
            <person name="Detter J.C."/>
            <person name="Han C."/>
            <person name="Tapia R."/>
            <person name="Land M."/>
            <person name="Hauser L."/>
            <person name="Kyrpides N."/>
            <person name="Ivanova N."/>
            <person name="Mikhailova N."/>
            <person name="Pagani I."/>
            <person name="Cadillo-Quiroz H."/>
            <person name="Imachi H."/>
            <person name="Zinder S."/>
            <person name="Liu W."/>
            <person name="Woyke T."/>
        </authorList>
    </citation>
    <scope>NUCLEOTIDE SEQUENCE [LARGE SCALE GENOMIC DNA]</scope>
    <source>
        <strain evidence="2">AL-21</strain>
    </source>
</reference>
<accession>F0TAZ4</accession>
<dbReference type="Gene3D" id="1.25.10.10">
    <property type="entry name" value="Leucine-rich Repeat Variant"/>
    <property type="match status" value="1"/>
</dbReference>
<name>F0TAZ4_METLA</name>
<dbReference type="KEGG" id="mel:Metbo_1920"/>
<evidence type="ECO:0000313" key="2">
    <source>
        <dbReference type="Proteomes" id="UP000007490"/>
    </source>
</evidence>
<dbReference type="STRING" id="877455.Metbo_1920"/>
<dbReference type="AlphaFoldDB" id="F0TAZ4"/>
<sequence length="207" mass="23516">MDYDLGEKGVDTKKLALESLNNTELFKELIIGIRSKDKTVRTNSFNALMVVADNNGDILYPKWDYLHEMLVSNNSNEQYVAIYLLANLTASDTENKFETIFDDYFSLLGGEKTLPASHVILSSGKIIENKPELRSKIISNLLSTDETFKGRQKDLLKVYVIETLRKIPSDPGDKDRIEEFIKSQLNSSSSRTRSAAKCYVERCFLDL</sequence>
<organism evidence="1 2">
    <name type="scientific">Methanobacterium lacus (strain AL-21)</name>
    <dbReference type="NCBI Taxonomy" id="877455"/>
    <lineage>
        <taxon>Archaea</taxon>
        <taxon>Methanobacteriati</taxon>
        <taxon>Methanobacteriota</taxon>
        <taxon>Methanomada group</taxon>
        <taxon>Methanobacteria</taxon>
        <taxon>Methanobacteriales</taxon>
        <taxon>Methanobacteriaceae</taxon>
        <taxon>Methanobacterium</taxon>
    </lineage>
</organism>
<dbReference type="EMBL" id="CP002551">
    <property type="protein sequence ID" value="ADZ10140.1"/>
    <property type="molecule type" value="Genomic_DNA"/>
</dbReference>
<dbReference type="SUPFAM" id="SSF48371">
    <property type="entry name" value="ARM repeat"/>
    <property type="match status" value="1"/>
</dbReference>
<reference evidence="1 2" key="2">
    <citation type="journal article" date="2014" name="Int. J. Syst. Evol. Microbiol.">
        <title>Methanobacterium paludis sp. nov. and a novel strain of Methanobacterium lacus isolated from northern peatlands.</title>
        <authorList>
            <person name="Cadillo-Quiroz H."/>
            <person name="Brauer S.L."/>
            <person name="Goodson N."/>
            <person name="Yavitt J.B."/>
            <person name="Zinder S.H."/>
        </authorList>
    </citation>
    <scope>NUCLEOTIDE SEQUENCE [LARGE SCALE GENOMIC DNA]</scope>
    <source>
        <strain evidence="1 2">AL-21</strain>
    </source>
</reference>
<proteinExistence type="predicted"/>
<dbReference type="GeneID" id="10278378"/>
<gene>
    <name evidence="1" type="ordered locus">Metbo_1920</name>
</gene>
<dbReference type="eggNOG" id="arCOG12324">
    <property type="taxonomic scope" value="Archaea"/>
</dbReference>
<evidence type="ECO:0000313" key="1">
    <source>
        <dbReference type="EMBL" id="ADZ10140.1"/>
    </source>
</evidence>
<keyword evidence="2" id="KW-1185">Reference proteome</keyword>
<dbReference type="InterPro" id="IPR011989">
    <property type="entry name" value="ARM-like"/>
</dbReference>
<protein>
    <submittedName>
        <fullName evidence="1">Uncharacterized protein</fullName>
    </submittedName>
</protein>
<dbReference type="OrthoDB" id="69325at2157"/>
<dbReference type="InterPro" id="IPR016024">
    <property type="entry name" value="ARM-type_fold"/>
</dbReference>
<dbReference type="RefSeq" id="WP_013645491.1">
    <property type="nucleotide sequence ID" value="NC_015216.1"/>
</dbReference>
<dbReference type="Proteomes" id="UP000007490">
    <property type="component" value="Chromosome"/>
</dbReference>
<dbReference type="HOGENOM" id="CLU_1346404_0_0_2"/>